<dbReference type="Proteomes" id="UP000034783">
    <property type="component" value="Unassembled WGS sequence"/>
</dbReference>
<evidence type="ECO:0008006" key="3">
    <source>
        <dbReference type="Google" id="ProtNLM"/>
    </source>
</evidence>
<dbReference type="EMBL" id="LCJD01000037">
    <property type="protein sequence ID" value="KKT68686.1"/>
    <property type="molecule type" value="Genomic_DNA"/>
</dbReference>
<sequence>MILEFIRWILGVKVITAHTKETVAKDWQEIETLLKGGTPSQLKQALINADRSVDTLLKDLVAGESMGERLKNAKNLLHPETYNKVWEAHKLRNSLVHEGGFEVQHFMLKGSVGHLKSVVGELGVKL</sequence>
<proteinExistence type="predicted"/>
<name>A0A0G1JAL2_UNCKA</name>
<reference evidence="1 2" key="1">
    <citation type="journal article" date="2015" name="Nature">
        <title>rRNA introns, odd ribosomes, and small enigmatic genomes across a large radiation of phyla.</title>
        <authorList>
            <person name="Brown C.T."/>
            <person name="Hug L.A."/>
            <person name="Thomas B.C."/>
            <person name="Sharon I."/>
            <person name="Castelle C.J."/>
            <person name="Singh A."/>
            <person name="Wilkins M.J."/>
            <person name="Williams K.H."/>
            <person name="Banfield J.F."/>
        </authorList>
    </citation>
    <scope>NUCLEOTIDE SEQUENCE [LARGE SCALE GENOMIC DNA]</scope>
</reference>
<protein>
    <recommendedName>
        <fullName evidence="3">RiboL-PSP-HEPN domain-containing protein</fullName>
    </recommendedName>
</protein>
<comment type="caution">
    <text evidence="1">The sequence shown here is derived from an EMBL/GenBank/DDBJ whole genome shotgun (WGS) entry which is preliminary data.</text>
</comment>
<gene>
    <name evidence="1" type="ORF">UW65_C0037G0006</name>
</gene>
<evidence type="ECO:0000313" key="2">
    <source>
        <dbReference type="Proteomes" id="UP000034783"/>
    </source>
</evidence>
<evidence type="ECO:0000313" key="1">
    <source>
        <dbReference type="EMBL" id="KKT68686.1"/>
    </source>
</evidence>
<accession>A0A0G1JAL2</accession>
<organism evidence="1 2">
    <name type="scientific">candidate division WWE3 bacterium GW2011_GWB1_44_4</name>
    <dbReference type="NCBI Taxonomy" id="1619116"/>
    <lineage>
        <taxon>Bacteria</taxon>
        <taxon>Katanobacteria</taxon>
    </lineage>
</organism>
<dbReference type="AlphaFoldDB" id="A0A0G1JAL2"/>